<dbReference type="GO" id="GO:0009294">
    <property type="term" value="P:DNA-mediated transformation"/>
    <property type="evidence" value="ECO:0007669"/>
    <property type="project" value="InterPro"/>
</dbReference>
<dbReference type="InterPro" id="IPR036388">
    <property type="entry name" value="WH-like_DNA-bd_sf"/>
</dbReference>
<feature type="domain" description="Smf/DprA SLOG" evidence="3">
    <location>
        <begin position="79"/>
        <end position="287"/>
    </location>
</feature>
<comment type="similarity">
    <text evidence="1">Belongs to the DprA/Smf family.</text>
</comment>
<dbReference type="PANTHER" id="PTHR43022">
    <property type="entry name" value="PROTEIN SMF"/>
    <property type="match status" value="1"/>
</dbReference>
<evidence type="ECO:0000256" key="1">
    <source>
        <dbReference type="ARBA" id="ARBA00006525"/>
    </source>
</evidence>
<dbReference type="Pfam" id="PF02481">
    <property type="entry name" value="DNA_processg_A"/>
    <property type="match status" value="1"/>
</dbReference>
<dbReference type="EMBL" id="CP036532">
    <property type="protein sequence ID" value="QBK32301.1"/>
    <property type="molecule type" value="Genomic_DNA"/>
</dbReference>
<sequence>MRFELSDRQRIAWLRLWRTDNVGPATFRDLINHCGSAENALSMLPTLATRGGRQRHPHIPSEDEAEAELAAIARHGARLIGIGEPDYPPLLRLSDQAPPLVTVKGDAAVLGQPCVAIVGSRNASMAGLTMARRLAAGLGEAGYAVASGLARGIDAAAHEAALETGTIAVLAGGPDRPYPPENVPLLERIETGGPSCSITEKPFGWQPRSKDFPRRNRIIAGLSIALVVVEAAARSGSLTSARLAGELGRLVLAVPGSPLDPRAHGTNTLIRDGATLVRSVDDIVEAIAPLDPEAGLYQPPPPPIDMPSPGEPPPGDDARERVIALLGPAPVPVDDLIAEAGVGPAQMALIIIELDLAGRIERHSGNRVSLLLGDP</sequence>
<dbReference type="InterPro" id="IPR041614">
    <property type="entry name" value="DprA_WH"/>
</dbReference>
<name>A0A4P6V4B3_9HYPH</name>
<organism evidence="5 6">
    <name type="scientific">Roseitalea porphyridii</name>
    <dbReference type="NCBI Taxonomy" id="1852022"/>
    <lineage>
        <taxon>Bacteria</taxon>
        <taxon>Pseudomonadati</taxon>
        <taxon>Pseudomonadota</taxon>
        <taxon>Alphaproteobacteria</taxon>
        <taxon>Hyphomicrobiales</taxon>
        <taxon>Ahrensiaceae</taxon>
        <taxon>Roseitalea</taxon>
    </lineage>
</organism>
<proteinExistence type="inferred from homology"/>
<evidence type="ECO:0000313" key="5">
    <source>
        <dbReference type="EMBL" id="QBK32301.1"/>
    </source>
</evidence>
<evidence type="ECO:0000256" key="2">
    <source>
        <dbReference type="SAM" id="MobiDB-lite"/>
    </source>
</evidence>
<accession>A0A4P6V4B3</accession>
<dbReference type="AlphaFoldDB" id="A0A4P6V4B3"/>
<keyword evidence="6" id="KW-1185">Reference proteome</keyword>
<feature type="domain" description="DprA winged helix" evidence="4">
    <location>
        <begin position="307"/>
        <end position="366"/>
    </location>
</feature>
<evidence type="ECO:0000259" key="4">
    <source>
        <dbReference type="Pfam" id="PF17782"/>
    </source>
</evidence>
<dbReference type="InterPro" id="IPR057666">
    <property type="entry name" value="DrpA_SLOG"/>
</dbReference>
<protein>
    <submittedName>
        <fullName evidence="5">DNA-processing protein DprA</fullName>
    </submittedName>
</protein>
<reference evidence="5 6" key="1">
    <citation type="journal article" date="2017" name="Int. J. Syst. Evol. Microbiol.">
        <title>Roseitalea porphyridii gen. nov., sp. nov., isolated from a red alga, and reclassification of Hoeflea suaedae Chung et al. 2013 as Pseudohoeflea suaedae gen. nov., comb. nov.</title>
        <authorList>
            <person name="Hyeon J.W."/>
            <person name="Jeong S.E."/>
            <person name="Baek K."/>
            <person name="Jeon C.O."/>
        </authorList>
    </citation>
    <scope>NUCLEOTIDE SEQUENCE [LARGE SCALE GENOMIC DNA]</scope>
    <source>
        <strain evidence="5 6">MA7-20</strain>
    </source>
</reference>
<dbReference type="Pfam" id="PF17782">
    <property type="entry name" value="WHD_DprA"/>
    <property type="match status" value="1"/>
</dbReference>
<dbReference type="Proteomes" id="UP000293719">
    <property type="component" value="Chromosome"/>
</dbReference>
<dbReference type="Pfam" id="PF21102">
    <property type="entry name" value="DprA_N"/>
    <property type="match status" value="1"/>
</dbReference>
<dbReference type="SUPFAM" id="SSF102405">
    <property type="entry name" value="MCP/YpsA-like"/>
    <property type="match status" value="1"/>
</dbReference>
<dbReference type="InterPro" id="IPR003488">
    <property type="entry name" value="DprA"/>
</dbReference>
<dbReference type="Gene3D" id="1.10.10.10">
    <property type="entry name" value="Winged helix-like DNA-binding domain superfamily/Winged helix DNA-binding domain"/>
    <property type="match status" value="1"/>
</dbReference>
<gene>
    <name evidence="5" type="ORF">E0E05_07410</name>
</gene>
<feature type="region of interest" description="Disordered" evidence="2">
    <location>
        <begin position="292"/>
        <end position="318"/>
    </location>
</feature>
<evidence type="ECO:0000259" key="3">
    <source>
        <dbReference type="Pfam" id="PF02481"/>
    </source>
</evidence>
<dbReference type="Gene3D" id="3.40.50.450">
    <property type="match status" value="1"/>
</dbReference>
<dbReference type="KEGG" id="rpod:E0E05_07410"/>
<dbReference type="OrthoDB" id="9785707at2"/>
<evidence type="ECO:0000313" key="6">
    <source>
        <dbReference type="Proteomes" id="UP000293719"/>
    </source>
</evidence>
<dbReference type="PANTHER" id="PTHR43022:SF1">
    <property type="entry name" value="PROTEIN SMF"/>
    <property type="match status" value="1"/>
</dbReference>
<feature type="compositionally biased region" description="Pro residues" evidence="2">
    <location>
        <begin position="298"/>
        <end position="315"/>
    </location>
</feature>